<dbReference type="GO" id="GO:0004674">
    <property type="term" value="F:protein serine/threonine kinase activity"/>
    <property type="evidence" value="ECO:0007669"/>
    <property type="project" value="UniProtKB-KW"/>
</dbReference>
<dbReference type="Gene3D" id="1.10.510.10">
    <property type="entry name" value="Transferase(Phosphotransferase) domain 1"/>
    <property type="match status" value="1"/>
</dbReference>
<dbReference type="CDD" id="cd14014">
    <property type="entry name" value="STKc_PknB_like"/>
    <property type="match status" value="1"/>
</dbReference>
<keyword evidence="2 5" id="KW-0547">Nucleotide-binding</keyword>
<dbReference type="InterPro" id="IPR011009">
    <property type="entry name" value="Kinase-like_dom_sf"/>
</dbReference>
<evidence type="ECO:0000259" key="7">
    <source>
        <dbReference type="PROSITE" id="PS50011"/>
    </source>
</evidence>
<protein>
    <submittedName>
        <fullName evidence="8">Serine/threonine protein kinase</fullName>
    </submittedName>
</protein>
<dbReference type="PROSITE" id="PS00108">
    <property type="entry name" value="PROTEIN_KINASE_ST"/>
    <property type="match status" value="1"/>
</dbReference>
<keyword evidence="3 8" id="KW-0418">Kinase</keyword>
<dbReference type="SMART" id="SM00220">
    <property type="entry name" value="S_TKc"/>
    <property type="match status" value="1"/>
</dbReference>
<dbReference type="EMBL" id="CP089982">
    <property type="protein sequence ID" value="WXA97448.1"/>
    <property type="molecule type" value="Genomic_DNA"/>
</dbReference>
<reference evidence="8 9" key="1">
    <citation type="submission" date="2021-12" db="EMBL/GenBank/DDBJ databases">
        <title>Discovery of the Pendulisporaceae a myxobacterial family with distinct sporulation behavior and unique specialized metabolism.</title>
        <authorList>
            <person name="Garcia R."/>
            <person name="Popoff A."/>
            <person name="Bader C.D."/>
            <person name="Loehr J."/>
            <person name="Walesch S."/>
            <person name="Walt C."/>
            <person name="Boldt J."/>
            <person name="Bunk B."/>
            <person name="Haeckl F.J.F.P.J."/>
            <person name="Gunesch A.P."/>
            <person name="Birkelbach J."/>
            <person name="Nuebel U."/>
            <person name="Pietschmann T."/>
            <person name="Bach T."/>
            <person name="Mueller R."/>
        </authorList>
    </citation>
    <scope>NUCLEOTIDE SEQUENCE [LARGE SCALE GENOMIC DNA]</scope>
    <source>
        <strain evidence="8 9">MSr12523</strain>
    </source>
</reference>
<evidence type="ECO:0000256" key="2">
    <source>
        <dbReference type="ARBA" id="ARBA00022741"/>
    </source>
</evidence>
<dbReference type="PROSITE" id="PS00107">
    <property type="entry name" value="PROTEIN_KINASE_ATP"/>
    <property type="match status" value="1"/>
</dbReference>
<evidence type="ECO:0000313" key="8">
    <source>
        <dbReference type="EMBL" id="WXA97448.1"/>
    </source>
</evidence>
<evidence type="ECO:0000256" key="3">
    <source>
        <dbReference type="ARBA" id="ARBA00022777"/>
    </source>
</evidence>
<dbReference type="PANTHER" id="PTHR43289">
    <property type="entry name" value="MITOGEN-ACTIVATED PROTEIN KINASE KINASE KINASE 20-RELATED"/>
    <property type="match status" value="1"/>
</dbReference>
<feature type="transmembrane region" description="Helical" evidence="6">
    <location>
        <begin position="407"/>
        <end position="432"/>
    </location>
</feature>
<dbReference type="InterPro" id="IPR017441">
    <property type="entry name" value="Protein_kinase_ATP_BS"/>
</dbReference>
<dbReference type="SUPFAM" id="SSF56112">
    <property type="entry name" value="Protein kinase-like (PK-like)"/>
    <property type="match status" value="1"/>
</dbReference>
<accession>A0ABZ2KJE2</accession>
<sequence>MPAEAFAQAEAMGQLVAAGGPKRCPNCGTHYPVDFLVCPKDASSLVSDSGEEGDALLGMVLGDAYLIQRLIGEGGMARVYEARHVRLRERRLAVKILHPEFARDMEVVQRFQREAESSSAINHPNVIEVYDVSRGPDNRPYLVGEFLEGEELGEHLKKVGRLDVATAVAITRQICRALNAAHVRGIVHRDMKPENVFVIARDGQPHIKVLDFGISKVGHRNTHLTRTGMIMGTPSFMAPEQARGEKVDSRADIYAVGALLYTLLTGRRPFDNDDPTATLSQVLTEEPIRPRQIDPAIPPALELVVQRAMQKDPRERYQSMVDLDVALAPFDAGAFSSPEMQTILRKGDGAVIGHGNPHDPSARTMRAALGSLPGPTSGTGSLPAISKEALDAMEATSSAAQYARPTIVTMTITLVVWFIGGVSGALGGTIRYFRPGDITGTEAVMLIVGTALLAITPTALFALHVRRSVWPNSVRAVELASDLRRTAAAALVFYGMGGLLIRVLYTVFLRTSSELSHGIWDTGLFLLSFLGALIAGGIGPIARFFRRKANG</sequence>
<dbReference type="Pfam" id="PF00069">
    <property type="entry name" value="Pkinase"/>
    <property type="match status" value="1"/>
</dbReference>
<dbReference type="InterPro" id="IPR008271">
    <property type="entry name" value="Ser/Thr_kinase_AS"/>
</dbReference>
<evidence type="ECO:0000256" key="4">
    <source>
        <dbReference type="ARBA" id="ARBA00022840"/>
    </source>
</evidence>
<keyword evidence="9" id="KW-1185">Reference proteome</keyword>
<dbReference type="PANTHER" id="PTHR43289:SF34">
    <property type="entry name" value="SERINE_THREONINE-PROTEIN KINASE YBDM-RELATED"/>
    <property type="match status" value="1"/>
</dbReference>
<organism evidence="8 9">
    <name type="scientific">Pendulispora brunnea</name>
    <dbReference type="NCBI Taxonomy" id="2905690"/>
    <lineage>
        <taxon>Bacteria</taxon>
        <taxon>Pseudomonadati</taxon>
        <taxon>Myxococcota</taxon>
        <taxon>Myxococcia</taxon>
        <taxon>Myxococcales</taxon>
        <taxon>Sorangiineae</taxon>
        <taxon>Pendulisporaceae</taxon>
        <taxon>Pendulispora</taxon>
    </lineage>
</organism>
<keyword evidence="6" id="KW-0472">Membrane</keyword>
<gene>
    <name evidence="8" type="ORF">LZC95_11445</name>
</gene>
<dbReference type="PROSITE" id="PS50011">
    <property type="entry name" value="PROTEIN_KINASE_DOM"/>
    <property type="match status" value="1"/>
</dbReference>
<feature type="transmembrane region" description="Helical" evidence="6">
    <location>
        <begin position="525"/>
        <end position="545"/>
    </location>
</feature>
<feature type="domain" description="Protein kinase" evidence="7">
    <location>
        <begin position="65"/>
        <end position="331"/>
    </location>
</feature>
<keyword evidence="6" id="KW-1133">Transmembrane helix</keyword>
<keyword evidence="1" id="KW-0808">Transferase</keyword>
<feature type="binding site" evidence="5">
    <location>
        <position position="95"/>
    </location>
    <ligand>
        <name>ATP</name>
        <dbReference type="ChEBI" id="CHEBI:30616"/>
    </ligand>
</feature>
<name>A0ABZ2KJE2_9BACT</name>
<proteinExistence type="predicted"/>
<feature type="transmembrane region" description="Helical" evidence="6">
    <location>
        <begin position="486"/>
        <end position="505"/>
    </location>
</feature>
<evidence type="ECO:0000256" key="1">
    <source>
        <dbReference type="ARBA" id="ARBA00022679"/>
    </source>
</evidence>
<dbReference type="Gene3D" id="3.30.200.20">
    <property type="entry name" value="Phosphorylase Kinase, domain 1"/>
    <property type="match status" value="1"/>
</dbReference>
<evidence type="ECO:0000256" key="6">
    <source>
        <dbReference type="SAM" id="Phobius"/>
    </source>
</evidence>
<dbReference type="RefSeq" id="WP_394848065.1">
    <property type="nucleotide sequence ID" value="NZ_CP089982.1"/>
</dbReference>
<evidence type="ECO:0000256" key="5">
    <source>
        <dbReference type="PROSITE-ProRule" id="PRU10141"/>
    </source>
</evidence>
<dbReference type="Proteomes" id="UP001379533">
    <property type="component" value="Chromosome"/>
</dbReference>
<dbReference type="InterPro" id="IPR000719">
    <property type="entry name" value="Prot_kinase_dom"/>
</dbReference>
<keyword evidence="6" id="KW-0812">Transmembrane</keyword>
<feature type="transmembrane region" description="Helical" evidence="6">
    <location>
        <begin position="444"/>
        <end position="465"/>
    </location>
</feature>
<keyword evidence="4 5" id="KW-0067">ATP-binding</keyword>
<keyword evidence="8" id="KW-0723">Serine/threonine-protein kinase</keyword>
<evidence type="ECO:0000313" key="9">
    <source>
        <dbReference type="Proteomes" id="UP001379533"/>
    </source>
</evidence>